<accession>W7U434</accession>
<keyword evidence="2" id="KW-0812">Transmembrane</keyword>
<feature type="transmembrane region" description="Helical" evidence="2">
    <location>
        <begin position="41"/>
        <end position="61"/>
    </location>
</feature>
<reference evidence="3 4" key="1">
    <citation type="journal article" date="2014" name="Mol. Plant">
        <title>Chromosome Scale Genome Assembly and Transcriptome Profiling of Nannochloropsis gaditana in Nitrogen Depletion.</title>
        <authorList>
            <person name="Corteggiani Carpinelli E."/>
            <person name="Telatin A."/>
            <person name="Vitulo N."/>
            <person name="Forcato C."/>
            <person name="D'Angelo M."/>
            <person name="Schiavon R."/>
            <person name="Vezzi A."/>
            <person name="Giacometti G.M."/>
            <person name="Morosinotto T."/>
            <person name="Valle G."/>
        </authorList>
    </citation>
    <scope>NUCLEOTIDE SEQUENCE [LARGE SCALE GENOMIC DNA]</scope>
    <source>
        <strain evidence="3 4">B-31</strain>
    </source>
</reference>
<dbReference type="AlphaFoldDB" id="W7U434"/>
<evidence type="ECO:0000313" key="4">
    <source>
        <dbReference type="Proteomes" id="UP000019335"/>
    </source>
</evidence>
<keyword evidence="2" id="KW-0472">Membrane</keyword>
<feature type="compositionally biased region" description="Basic and acidic residues" evidence="1">
    <location>
        <begin position="131"/>
        <end position="165"/>
    </location>
</feature>
<keyword evidence="4" id="KW-1185">Reference proteome</keyword>
<dbReference type="Proteomes" id="UP000019335">
    <property type="component" value="Chromosome 6"/>
</dbReference>
<protein>
    <submittedName>
        <fullName evidence="3">Uncharacterized protein</fullName>
    </submittedName>
</protein>
<evidence type="ECO:0000256" key="2">
    <source>
        <dbReference type="SAM" id="Phobius"/>
    </source>
</evidence>
<gene>
    <name evidence="3" type="ORF">Naga_100107g10</name>
</gene>
<evidence type="ECO:0000313" key="3">
    <source>
        <dbReference type="EMBL" id="EWM27449.1"/>
    </source>
</evidence>
<feature type="region of interest" description="Disordered" evidence="1">
    <location>
        <begin position="1"/>
        <end position="20"/>
    </location>
</feature>
<organism evidence="3 4">
    <name type="scientific">Nannochloropsis gaditana</name>
    <dbReference type="NCBI Taxonomy" id="72520"/>
    <lineage>
        <taxon>Eukaryota</taxon>
        <taxon>Sar</taxon>
        <taxon>Stramenopiles</taxon>
        <taxon>Ochrophyta</taxon>
        <taxon>Eustigmatophyceae</taxon>
        <taxon>Eustigmatales</taxon>
        <taxon>Monodopsidaceae</taxon>
        <taxon>Nannochloropsis</taxon>
    </lineage>
</organism>
<proteinExistence type="predicted"/>
<feature type="region of interest" description="Disordered" evidence="1">
    <location>
        <begin position="112"/>
        <end position="172"/>
    </location>
</feature>
<feature type="compositionally biased region" description="Polar residues" evidence="1">
    <location>
        <begin position="1"/>
        <end position="10"/>
    </location>
</feature>
<comment type="caution">
    <text evidence="3">The sequence shown here is derived from an EMBL/GenBank/DDBJ whole genome shotgun (WGS) entry which is preliminary data.</text>
</comment>
<sequence length="459" mass="52593">MRNSSGTGTRHLSACKPAPPTTRKDKDFTLINYCNRPHKRLRWLIVGVLITVLLILNIVSLRGRRSDPISLVGQLSNNEYLAMPLPALPHGKAVSDDPPRRQEMSLQDFAKESLTTPLIQTSSENSIGSQEHLELASRDTNENASHTKEERQKQRESDKEDENRDSSNLIEMTTSDEKASIVQLVEAEERNPAIPLLQPAGDKAIRHPISGRPPLHRPASETHIQKIMLTISSFDRGQRISHLWAGDKLQTIQETLVSVREFCERGFDLTVWFIAAWKISQHEKIIEEALFCQRIHKPVHIRYWDHFSPDIRSLLSSRHRLAMAEVIDEYDFFISIEDDIYLTPLMVDAYVHASSRLALATDADAREHFMVGFSRKEHDLLSEDRAWALWETLAEEYSALEIPGAGWWAQVKGNRHQGMWMATREQIYNFESRCDGGFLNLTNPNEAGWVEVRRHGVRW</sequence>
<dbReference type="OrthoDB" id="196836at2759"/>
<keyword evidence="2" id="KW-1133">Transmembrane helix</keyword>
<dbReference type="EMBL" id="AZIL01000442">
    <property type="protein sequence ID" value="EWM27449.1"/>
    <property type="molecule type" value="Genomic_DNA"/>
</dbReference>
<name>W7U434_9STRA</name>
<feature type="compositionally biased region" description="Polar residues" evidence="1">
    <location>
        <begin position="113"/>
        <end position="129"/>
    </location>
</feature>
<evidence type="ECO:0000256" key="1">
    <source>
        <dbReference type="SAM" id="MobiDB-lite"/>
    </source>
</evidence>